<comment type="caution">
    <text evidence="3">The sequence shown here is derived from an EMBL/GenBank/DDBJ whole genome shotgun (WGS) entry which is preliminary data.</text>
</comment>
<evidence type="ECO:0000256" key="1">
    <source>
        <dbReference type="SAM" id="MobiDB-lite"/>
    </source>
</evidence>
<gene>
    <name evidence="3" type="ORF">B0J11DRAFT_585728</name>
</gene>
<dbReference type="OrthoDB" id="5372703at2759"/>
<accession>A0A9P9D3J9</accession>
<sequence>MSESSRLRDLKTQQRRPRSCSPTKKSPQYRNTILKPANILVDTIRVLPPDIEALLPCGLRELLDLNPPIRPPPTRMPKSIRRTFSANCSDKIWRASLKPPAPKFMFSLPSSTWPVLPLNPTARKDPRDSSSTSTHNSLDPDLIRVPPDGNPFDFTAPPLSTEPSEPSTANELEGTLTAPKQDIMVGISREAFSSIHAGLLVYWQDGQAVLSDPYATQGDMRFPFLIIEAKGIATNGNLFGAQNQAAGGGACAIRPLQDVAAPRSEQNRGSFTP</sequence>
<dbReference type="Proteomes" id="UP000700596">
    <property type="component" value="Unassembled WGS sequence"/>
</dbReference>
<feature type="compositionally biased region" description="Basic and acidic residues" evidence="1">
    <location>
        <begin position="1"/>
        <end position="12"/>
    </location>
</feature>
<reference evidence="3" key="1">
    <citation type="journal article" date="2021" name="Nat. Commun.">
        <title>Genetic determinants of endophytism in the Arabidopsis root mycobiome.</title>
        <authorList>
            <person name="Mesny F."/>
            <person name="Miyauchi S."/>
            <person name="Thiergart T."/>
            <person name="Pickel B."/>
            <person name="Atanasova L."/>
            <person name="Karlsson M."/>
            <person name="Huettel B."/>
            <person name="Barry K.W."/>
            <person name="Haridas S."/>
            <person name="Chen C."/>
            <person name="Bauer D."/>
            <person name="Andreopoulos W."/>
            <person name="Pangilinan J."/>
            <person name="LaButti K."/>
            <person name="Riley R."/>
            <person name="Lipzen A."/>
            <person name="Clum A."/>
            <person name="Drula E."/>
            <person name="Henrissat B."/>
            <person name="Kohler A."/>
            <person name="Grigoriev I.V."/>
            <person name="Martin F.M."/>
            <person name="Hacquard S."/>
        </authorList>
    </citation>
    <scope>NUCLEOTIDE SEQUENCE</scope>
    <source>
        <strain evidence="3">MPI-CAGE-CH-0243</strain>
    </source>
</reference>
<evidence type="ECO:0000259" key="2">
    <source>
        <dbReference type="Pfam" id="PF25545"/>
    </source>
</evidence>
<feature type="domain" description="DUF7924" evidence="2">
    <location>
        <begin position="172"/>
        <end position="256"/>
    </location>
</feature>
<feature type="region of interest" description="Disordered" evidence="1">
    <location>
        <begin position="117"/>
        <end position="171"/>
    </location>
</feature>
<proteinExistence type="predicted"/>
<dbReference type="Pfam" id="PF25545">
    <property type="entry name" value="DUF7924"/>
    <property type="match status" value="1"/>
</dbReference>
<evidence type="ECO:0000313" key="4">
    <source>
        <dbReference type="Proteomes" id="UP000700596"/>
    </source>
</evidence>
<dbReference type="EMBL" id="JAGMWT010000023">
    <property type="protein sequence ID" value="KAH7111791.1"/>
    <property type="molecule type" value="Genomic_DNA"/>
</dbReference>
<feature type="compositionally biased region" description="Low complexity" evidence="1">
    <location>
        <begin position="155"/>
        <end position="169"/>
    </location>
</feature>
<feature type="region of interest" description="Disordered" evidence="1">
    <location>
        <begin position="1"/>
        <end position="28"/>
    </location>
</feature>
<evidence type="ECO:0000313" key="3">
    <source>
        <dbReference type="EMBL" id="KAH7111791.1"/>
    </source>
</evidence>
<protein>
    <recommendedName>
        <fullName evidence="2">DUF7924 domain-containing protein</fullName>
    </recommendedName>
</protein>
<keyword evidence="4" id="KW-1185">Reference proteome</keyword>
<dbReference type="InterPro" id="IPR057684">
    <property type="entry name" value="DUF7924"/>
</dbReference>
<name>A0A9P9D3J9_9PLEO</name>
<dbReference type="AlphaFoldDB" id="A0A9P9D3J9"/>
<organism evidence="3 4">
    <name type="scientific">Dendryphion nanum</name>
    <dbReference type="NCBI Taxonomy" id="256645"/>
    <lineage>
        <taxon>Eukaryota</taxon>
        <taxon>Fungi</taxon>
        <taxon>Dikarya</taxon>
        <taxon>Ascomycota</taxon>
        <taxon>Pezizomycotina</taxon>
        <taxon>Dothideomycetes</taxon>
        <taxon>Pleosporomycetidae</taxon>
        <taxon>Pleosporales</taxon>
        <taxon>Torulaceae</taxon>
        <taxon>Dendryphion</taxon>
    </lineage>
</organism>